<dbReference type="KEGG" id="crq:GCK72_008475"/>
<dbReference type="EMBL" id="DS268494">
    <property type="protein sequence ID" value="EFP11859.1"/>
    <property type="molecule type" value="Genomic_DNA"/>
</dbReference>
<gene>
    <name evidence="2" type="ORF">CRE_29364</name>
</gene>
<sequence>MSTAPFFCFLIATQLYAGIVAISNTTLNSTQTTQSLVEYLNATTPSSIFDFEGEIAKINVSFLACQDYEQLSRDLFPDFLAGLFNNILIKSSHRAIGFQELRSVLGFSLPDQWTTEFRPSREDIAAAPSVETYYELSELRKRCSTFISDWFFESQLLSGIEFLNRHLPVVRTIYRKKLEEIRRPSDSIADREEIDYMFEVHSELSWRIDDRIRRILRCNNYKHAEKRRKTEKIPGL</sequence>
<evidence type="ECO:0000313" key="2">
    <source>
        <dbReference type="EMBL" id="EFP11859.1"/>
    </source>
</evidence>
<protein>
    <submittedName>
        <fullName evidence="2">Uncharacterized protein</fullName>
    </submittedName>
</protein>
<dbReference type="Proteomes" id="UP000008281">
    <property type="component" value="Unassembled WGS sequence"/>
</dbReference>
<feature type="signal peptide" evidence="1">
    <location>
        <begin position="1"/>
        <end position="21"/>
    </location>
</feature>
<dbReference type="RefSeq" id="XP_003098942.2">
    <property type="nucleotide sequence ID" value="XM_003098894.2"/>
</dbReference>
<organism evidence="3">
    <name type="scientific">Caenorhabditis remanei</name>
    <name type="common">Caenorhabditis vulgaris</name>
    <dbReference type="NCBI Taxonomy" id="31234"/>
    <lineage>
        <taxon>Eukaryota</taxon>
        <taxon>Metazoa</taxon>
        <taxon>Ecdysozoa</taxon>
        <taxon>Nematoda</taxon>
        <taxon>Chromadorea</taxon>
        <taxon>Rhabditida</taxon>
        <taxon>Rhabditina</taxon>
        <taxon>Rhabditomorpha</taxon>
        <taxon>Rhabditoidea</taxon>
        <taxon>Rhabditidae</taxon>
        <taxon>Peloderinae</taxon>
        <taxon>Caenorhabditis</taxon>
    </lineage>
</organism>
<keyword evidence="3" id="KW-1185">Reference proteome</keyword>
<accession>E3MY31</accession>
<keyword evidence="1" id="KW-0732">Signal</keyword>
<feature type="chain" id="PRO_5003176520" evidence="1">
    <location>
        <begin position="22"/>
        <end position="236"/>
    </location>
</feature>
<evidence type="ECO:0000313" key="3">
    <source>
        <dbReference type="Proteomes" id="UP000008281"/>
    </source>
</evidence>
<dbReference type="eggNOG" id="ENOG502TI85">
    <property type="taxonomic scope" value="Eukaryota"/>
</dbReference>
<dbReference type="CTD" id="9816987"/>
<dbReference type="GeneID" id="9816987"/>
<reference evidence="2" key="1">
    <citation type="submission" date="2007-07" db="EMBL/GenBank/DDBJ databases">
        <title>PCAP assembly of the Caenorhabditis remanei genome.</title>
        <authorList>
            <consortium name="The Caenorhabditis remanei Sequencing Consortium"/>
            <person name="Wilson R.K."/>
        </authorList>
    </citation>
    <scope>NUCLEOTIDE SEQUENCE [LARGE SCALE GENOMIC DNA]</scope>
    <source>
        <strain evidence="2">PB4641</strain>
    </source>
</reference>
<name>E3MY31_CAERE</name>
<dbReference type="AlphaFoldDB" id="E3MY31"/>
<evidence type="ECO:0000256" key="1">
    <source>
        <dbReference type="SAM" id="SignalP"/>
    </source>
</evidence>
<proteinExistence type="predicted"/>
<dbReference type="HOGENOM" id="CLU_098406_0_0_1"/>
<dbReference type="InParanoid" id="E3MY31"/>